<evidence type="ECO:0000256" key="2">
    <source>
        <dbReference type="SAM" id="Phobius"/>
    </source>
</evidence>
<feature type="coiled-coil region" evidence="1">
    <location>
        <begin position="360"/>
        <end position="391"/>
    </location>
</feature>
<proteinExistence type="predicted"/>
<keyword evidence="2" id="KW-0472">Membrane</keyword>
<keyword evidence="1" id="KW-0175">Coiled coil</keyword>
<keyword evidence="2" id="KW-0812">Transmembrane</keyword>
<name>A0ABD3PRI8_9STRA</name>
<keyword evidence="2" id="KW-1133">Transmembrane helix</keyword>
<dbReference type="InterPro" id="IPR005069">
    <property type="entry name" value="Nucl-diP-sugar_transferase"/>
</dbReference>
<dbReference type="Proteomes" id="UP001516023">
    <property type="component" value="Unassembled WGS sequence"/>
</dbReference>
<dbReference type="EMBL" id="JABMIG020000127">
    <property type="protein sequence ID" value="KAL3790487.1"/>
    <property type="molecule type" value="Genomic_DNA"/>
</dbReference>
<evidence type="ECO:0000313" key="5">
    <source>
        <dbReference type="Proteomes" id="UP001516023"/>
    </source>
</evidence>
<dbReference type="PANTHER" id="PTHR47032:SF1">
    <property type="entry name" value="UDP-D-XYLOSE:L-FUCOSE ALPHA-1,3-D-XYLOSYLTRANSFERASE-RELATED"/>
    <property type="match status" value="1"/>
</dbReference>
<evidence type="ECO:0000313" key="4">
    <source>
        <dbReference type="EMBL" id="KAL3790487.1"/>
    </source>
</evidence>
<evidence type="ECO:0000259" key="3">
    <source>
        <dbReference type="Pfam" id="PF03407"/>
    </source>
</evidence>
<feature type="domain" description="Nucleotide-diphospho-sugar transferase" evidence="3">
    <location>
        <begin position="421"/>
        <end position="637"/>
    </location>
</feature>
<organism evidence="4 5">
    <name type="scientific">Cyclotella cryptica</name>
    <dbReference type="NCBI Taxonomy" id="29204"/>
    <lineage>
        <taxon>Eukaryota</taxon>
        <taxon>Sar</taxon>
        <taxon>Stramenopiles</taxon>
        <taxon>Ochrophyta</taxon>
        <taxon>Bacillariophyta</taxon>
        <taxon>Coscinodiscophyceae</taxon>
        <taxon>Thalassiosirophycidae</taxon>
        <taxon>Stephanodiscales</taxon>
        <taxon>Stephanodiscaceae</taxon>
        <taxon>Cyclotella</taxon>
    </lineage>
</organism>
<sequence length="705" mass="78833">MRNRTTASPLPTRISGISSTSKAVSISTTTWIILIVFSSCISFYVGVWSAWSISSASGTLNEAVDLCLEAASGEGKGDLGRKVRDIFKARLERELKMNCHSVRNDNETAECPKVCFDAPNCDAELGRKLGDVFRWKIDEALLETTKCPKVVDCAKFCMDAANGRGDRDLGQQLDGILNAKIKAGKKDFALDAEKFPEVKQEPSSKKPRFGSHLNHFASGLVSISRKDLFNAYDFGVPMSSNAEIEDTLIFYQAAAALPSNATVNSAASYGGDIPHVNNALDATENCDQMNVLFIKTPNTLRQCTALVGGQYQGYHVQRWMRVVGEGEKGKSDPKAPLHHVSRTTVSGGYDELNMPKQSHLDLHREILAIYLENLKDMQNELKSTLQRIAVDNTVVVMTVNKGQIELLMNFVCSARSIGLDLKNVLLFPTDQFSKDIADGLGLATFYNDKLMKPLPSEEAKSYGDSTFGLMMMAKVISVQLVNELGYDLLFQDVDVVWYKDPVNYFRTLGPPLENFDVYFQDDGSRQERYAPYSANSGFYFVRSNDRTQLLFRRMLYAGDLIFACGAHQQVLIFLLSDMNSLGGLKVKVFSRDGDDFPGGYHYHMRKDWMKQMVENIHKPYIFHMSWTLNKDNKLEFMKQMGMWYLHGTCIGSEAKEIVSGSNANDVMINKCCSIEPLTKCYYRDKPSVIPCKDSPPKDNGGVSFW</sequence>
<gene>
    <name evidence="4" type="ORF">HJC23_012043</name>
</gene>
<feature type="transmembrane region" description="Helical" evidence="2">
    <location>
        <begin position="31"/>
        <end position="51"/>
    </location>
</feature>
<dbReference type="Pfam" id="PF03407">
    <property type="entry name" value="Nucleotid_trans"/>
    <property type="match status" value="1"/>
</dbReference>
<keyword evidence="5" id="KW-1185">Reference proteome</keyword>
<dbReference type="PANTHER" id="PTHR47032">
    <property type="entry name" value="UDP-D-XYLOSE:L-FUCOSE ALPHA-1,3-D-XYLOSYLTRANSFERASE-RELATED"/>
    <property type="match status" value="1"/>
</dbReference>
<dbReference type="AlphaFoldDB" id="A0ABD3PRI8"/>
<dbReference type="InterPro" id="IPR052636">
    <property type="entry name" value="UDP-D-xylose:L-fucose_XylT"/>
</dbReference>
<comment type="caution">
    <text evidence="4">The sequence shown here is derived from an EMBL/GenBank/DDBJ whole genome shotgun (WGS) entry which is preliminary data.</text>
</comment>
<accession>A0ABD3PRI8</accession>
<evidence type="ECO:0000256" key="1">
    <source>
        <dbReference type="SAM" id="Coils"/>
    </source>
</evidence>
<reference evidence="4 5" key="1">
    <citation type="journal article" date="2020" name="G3 (Bethesda)">
        <title>Improved Reference Genome for Cyclotella cryptica CCMP332, a Model for Cell Wall Morphogenesis, Salinity Adaptation, and Lipid Production in Diatoms (Bacillariophyta).</title>
        <authorList>
            <person name="Roberts W.R."/>
            <person name="Downey K.M."/>
            <person name="Ruck E.C."/>
            <person name="Traller J.C."/>
            <person name="Alverson A.J."/>
        </authorList>
    </citation>
    <scope>NUCLEOTIDE SEQUENCE [LARGE SCALE GENOMIC DNA]</scope>
    <source>
        <strain evidence="4 5">CCMP332</strain>
    </source>
</reference>
<protein>
    <recommendedName>
        <fullName evidence="3">Nucleotide-diphospho-sugar transferase domain-containing protein</fullName>
    </recommendedName>
</protein>